<evidence type="ECO:0000313" key="7">
    <source>
        <dbReference type="Proteomes" id="UP001304895"/>
    </source>
</evidence>
<sequence>MQLSLVAVLAFAGATLAQVAGFNPITKPTEGEKVPAGSTYEIVWQPSATYPGTIAIGLLGGSSPQDLQVVDAIAAGVDASTGKYSWSVDADLGDLATYGIMITLESNAETFQYGFPFKIIPAEGATSSVSSTSLSPSSSVTVPATTTASESKTHTSASASKTASVSQHSSAPVTSAIASSTLVSSTIRGNMSTPATDAETTITSVVTPGPSSTQTTSSTLIIANNGVAIGAAGGFAMLGGVAMALLAL</sequence>
<keyword evidence="3" id="KW-1133">Transmembrane helix</keyword>
<feature type="domain" description="Yeast cell wall synthesis Kre9/Knh1-like N-terminal" evidence="5">
    <location>
        <begin position="27"/>
        <end position="119"/>
    </location>
</feature>
<reference evidence="6" key="1">
    <citation type="journal article" date="2023" name="Mol. Phylogenet. Evol.">
        <title>Genome-scale phylogeny and comparative genomics of the fungal order Sordariales.</title>
        <authorList>
            <person name="Hensen N."/>
            <person name="Bonometti L."/>
            <person name="Westerberg I."/>
            <person name="Brannstrom I.O."/>
            <person name="Guillou S."/>
            <person name="Cros-Aarteil S."/>
            <person name="Calhoun S."/>
            <person name="Haridas S."/>
            <person name="Kuo A."/>
            <person name="Mondo S."/>
            <person name="Pangilinan J."/>
            <person name="Riley R."/>
            <person name="LaButti K."/>
            <person name="Andreopoulos B."/>
            <person name="Lipzen A."/>
            <person name="Chen C."/>
            <person name="Yan M."/>
            <person name="Daum C."/>
            <person name="Ng V."/>
            <person name="Clum A."/>
            <person name="Steindorff A."/>
            <person name="Ohm R.A."/>
            <person name="Martin F."/>
            <person name="Silar P."/>
            <person name="Natvig D.O."/>
            <person name="Lalanne C."/>
            <person name="Gautier V."/>
            <person name="Ament-Velasquez S.L."/>
            <person name="Kruys A."/>
            <person name="Hutchinson M.I."/>
            <person name="Powell A.J."/>
            <person name="Barry K."/>
            <person name="Miller A.N."/>
            <person name="Grigoriev I.V."/>
            <person name="Debuchy R."/>
            <person name="Gladieux P."/>
            <person name="Hiltunen Thoren M."/>
            <person name="Johannesson H."/>
        </authorList>
    </citation>
    <scope>NUCLEOTIDE SEQUENCE</scope>
    <source>
        <strain evidence="6">CBS 123565</strain>
    </source>
</reference>
<accession>A0AAN6ZG80</accession>
<evidence type="ECO:0000256" key="4">
    <source>
        <dbReference type="SAM" id="SignalP"/>
    </source>
</evidence>
<gene>
    <name evidence="6" type="ORF">BT67DRAFT_432485</name>
</gene>
<organism evidence="6 7">
    <name type="scientific">Trichocladium antarcticum</name>
    <dbReference type="NCBI Taxonomy" id="1450529"/>
    <lineage>
        <taxon>Eukaryota</taxon>
        <taxon>Fungi</taxon>
        <taxon>Dikarya</taxon>
        <taxon>Ascomycota</taxon>
        <taxon>Pezizomycotina</taxon>
        <taxon>Sordariomycetes</taxon>
        <taxon>Sordariomycetidae</taxon>
        <taxon>Sordariales</taxon>
        <taxon>Chaetomiaceae</taxon>
        <taxon>Trichocladium</taxon>
    </lineage>
</organism>
<dbReference type="Proteomes" id="UP001304895">
    <property type="component" value="Unassembled WGS sequence"/>
</dbReference>
<dbReference type="InterPro" id="IPR018466">
    <property type="entry name" value="Kre9/Knh1-like_N"/>
</dbReference>
<evidence type="ECO:0000259" key="5">
    <source>
        <dbReference type="Pfam" id="PF10342"/>
    </source>
</evidence>
<evidence type="ECO:0000256" key="2">
    <source>
        <dbReference type="SAM" id="MobiDB-lite"/>
    </source>
</evidence>
<feature type="region of interest" description="Disordered" evidence="2">
    <location>
        <begin position="128"/>
        <end position="165"/>
    </location>
</feature>
<feature type="transmembrane region" description="Helical" evidence="3">
    <location>
        <begin position="227"/>
        <end position="247"/>
    </location>
</feature>
<name>A0AAN6ZG80_9PEZI</name>
<dbReference type="EMBL" id="MU853403">
    <property type="protein sequence ID" value="KAK4136688.1"/>
    <property type="molecule type" value="Genomic_DNA"/>
</dbReference>
<dbReference type="InterPro" id="IPR052982">
    <property type="entry name" value="SRP1/TIP1-like"/>
</dbReference>
<evidence type="ECO:0000256" key="1">
    <source>
        <dbReference type="ARBA" id="ARBA00022729"/>
    </source>
</evidence>
<comment type="caution">
    <text evidence="6">The sequence shown here is derived from an EMBL/GenBank/DDBJ whole genome shotgun (WGS) entry which is preliminary data.</text>
</comment>
<reference evidence="6" key="2">
    <citation type="submission" date="2023-05" db="EMBL/GenBank/DDBJ databases">
        <authorList>
            <consortium name="Lawrence Berkeley National Laboratory"/>
            <person name="Steindorff A."/>
            <person name="Hensen N."/>
            <person name="Bonometti L."/>
            <person name="Westerberg I."/>
            <person name="Brannstrom I.O."/>
            <person name="Guillou S."/>
            <person name="Cros-Aarteil S."/>
            <person name="Calhoun S."/>
            <person name="Haridas S."/>
            <person name="Kuo A."/>
            <person name="Mondo S."/>
            <person name="Pangilinan J."/>
            <person name="Riley R."/>
            <person name="Labutti K."/>
            <person name="Andreopoulos B."/>
            <person name="Lipzen A."/>
            <person name="Chen C."/>
            <person name="Yanf M."/>
            <person name="Daum C."/>
            <person name="Ng V."/>
            <person name="Clum A."/>
            <person name="Ohm R."/>
            <person name="Martin F."/>
            <person name="Silar P."/>
            <person name="Natvig D."/>
            <person name="Lalanne C."/>
            <person name="Gautier V."/>
            <person name="Ament-Velasquez S.L."/>
            <person name="Kruys A."/>
            <person name="Hutchinson M.I."/>
            <person name="Powell A.J."/>
            <person name="Barry K."/>
            <person name="Miller A.N."/>
            <person name="Grigoriev I.V."/>
            <person name="Debuchy R."/>
            <person name="Gladieux P."/>
            <person name="Thoren M.H."/>
            <person name="Johannesson H."/>
        </authorList>
    </citation>
    <scope>NUCLEOTIDE SEQUENCE</scope>
    <source>
        <strain evidence="6">CBS 123565</strain>
    </source>
</reference>
<dbReference type="AlphaFoldDB" id="A0AAN6ZG80"/>
<dbReference type="PANTHER" id="PTHR40633">
    <property type="entry name" value="MATRIX PROTEIN, PUTATIVE (AFU_ORTHOLOGUE AFUA_8G05410)-RELATED"/>
    <property type="match status" value="1"/>
</dbReference>
<feature type="compositionally biased region" description="Low complexity" evidence="2">
    <location>
        <begin position="128"/>
        <end position="164"/>
    </location>
</feature>
<keyword evidence="3" id="KW-0812">Transmembrane</keyword>
<protein>
    <recommendedName>
        <fullName evidence="5">Yeast cell wall synthesis Kre9/Knh1-like N-terminal domain-containing protein</fullName>
    </recommendedName>
</protein>
<evidence type="ECO:0000313" key="6">
    <source>
        <dbReference type="EMBL" id="KAK4136688.1"/>
    </source>
</evidence>
<evidence type="ECO:0000256" key="3">
    <source>
        <dbReference type="SAM" id="Phobius"/>
    </source>
</evidence>
<keyword evidence="1 4" id="KW-0732">Signal</keyword>
<feature type="signal peptide" evidence="4">
    <location>
        <begin position="1"/>
        <end position="17"/>
    </location>
</feature>
<feature type="chain" id="PRO_5042842513" description="Yeast cell wall synthesis Kre9/Knh1-like N-terminal domain-containing protein" evidence="4">
    <location>
        <begin position="18"/>
        <end position="248"/>
    </location>
</feature>
<keyword evidence="3" id="KW-0472">Membrane</keyword>
<proteinExistence type="predicted"/>
<dbReference type="PANTHER" id="PTHR40633:SF1">
    <property type="entry name" value="GPI ANCHORED SERINE-THREONINE RICH PROTEIN (AFU_ORTHOLOGUE AFUA_1G03630)"/>
    <property type="match status" value="1"/>
</dbReference>
<dbReference type="Pfam" id="PF10342">
    <property type="entry name" value="Kre9_KNH"/>
    <property type="match status" value="1"/>
</dbReference>
<keyword evidence="7" id="KW-1185">Reference proteome</keyword>